<feature type="coiled-coil region" evidence="1">
    <location>
        <begin position="387"/>
        <end position="421"/>
    </location>
</feature>
<reference evidence="3 4" key="1">
    <citation type="submission" date="2020-03" db="EMBL/GenBank/DDBJ databases">
        <authorList>
            <person name="Kim M.K."/>
        </authorList>
    </citation>
    <scope>NUCLEOTIDE SEQUENCE [LARGE SCALE GENOMIC DNA]</scope>
    <source>
        <strain evidence="3 4">BT328</strain>
    </source>
</reference>
<name>A0A6G9AYA5_9BACT</name>
<evidence type="ECO:0000256" key="1">
    <source>
        <dbReference type="SAM" id="Coils"/>
    </source>
</evidence>
<dbReference type="KEGG" id="spib:G8759_33320"/>
<evidence type="ECO:0000313" key="3">
    <source>
        <dbReference type="EMBL" id="QIP17173.1"/>
    </source>
</evidence>
<dbReference type="EMBL" id="CP050063">
    <property type="protein sequence ID" value="QIP17173.1"/>
    <property type="molecule type" value="Genomic_DNA"/>
</dbReference>
<dbReference type="Gene3D" id="2.150.10.10">
    <property type="entry name" value="Serralysin-like metalloprotease, C-terminal"/>
    <property type="match status" value="1"/>
</dbReference>
<dbReference type="RefSeq" id="WP_167217768.1">
    <property type="nucleotide sequence ID" value="NZ_CP050063.1"/>
</dbReference>
<keyword evidence="1" id="KW-0175">Coiled coil</keyword>
<feature type="chain" id="PRO_5026156867" evidence="2">
    <location>
        <begin position="27"/>
        <end position="424"/>
    </location>
</feature>
<feature type="signal peptide" evidence="2">
    <location>
        <begin position="1"/>
        <end position="26"/>
    </location>
</feature>
<evidence type="ECO:0000313" key="4">
    <source>
        <dbReference type="Proteomes" id="UP000501802"/>
    </source>
</evidence>
<gene>
    <name evidence="3" type="ORF">G8759_33320</name>
</gene>
<accession>A0A6G9AYA5</accession>
<dbReference type="AlphaFoldDB" id="A0A6G9AYA5"/>
<dbReference type="InterPro" id="IPR011049">
    <property type="entry name" value="Serralysin-like_metalloprot_C"/>
</dbReference>
<keyword evidence="2" id="KW-0732">Signal</keyword>
<evidence type="ECO:0000256" key="2">
    <source>
        <dbReference type="SAM" id="SignalP"/>
    </source>
</evidence>
<protein>
    <submittedName>
        <fullName evidence="3">BZIP transcription factor</fullName>
    </submittedName>
</protein>
<sequence>MKAICTFLIGALVVLPVLTRAQNNYVANTTNSATPGSNNTLVGPFAGNFVTTGSNNVFLGGNAGFFNTTGSLNTFTGSSAGYSNSTGGNNTFTGYYAGFGNQTGSFNAFLGFGVGRENTTGSSNTLMGPYAGYSNQTGSQNTFMGYYAGYNNVSSGNTFIGYQSGTNNTSGQYNTFLGYQANAGSGGLVNATALGNNATVNVSNAVVIGNNAMVGIGTSSPTNRLHINSGEVNKSGLRLEEVNDDDPVSRFTNKFLSVDGDGNVILAGYSNGGREAAVESLWQRKGRFLQSSNDDAVIIGQNVLKTPVGYRLFVQEGILTEKVKVAIKNTADWSDKVFAPAYKLQSLAQVEQYITAHRHLPGVPSAEQLVKEGMDVAKMDAKLLEKIEELTLYLIEQRNELAAVQEQNRQLKERMMVLEAKVNH</sequence>
<proteinExistence type="predicted"/>
<dbReference type="Proteomes" id="UP000501802">
    <property type="component" value="Chromosome"/>
</dbReference>
<organism evidence="3 4">
    <name type="scientific">Spirosoma aureum</name>
    <dbReference type="NCBI Taxonomy" id="2692134"/>
    <lineage>
        <taxon>Bacteria</taxon>
        <taxon>Pseudomonadati</taxon>
        <taxon>Bacteroidota</taxon>
        <taxon>Cytophagia</taxon>
        <taxon>Cytophagales</taxon>
        <taxon>Cytophagaceae</taxon>
        <taxon>Spirosoma</taxon>
    </lineage>
</organism>
<keyword evidence="4" id="KW-1185">Reference proteome</keyword>